<reference evidence="1" key="1">
    <citation type="journal article" date="2021" name="New Phytol.">
        <title>Evolutionary innovations through gain and loss of genes in the ectomycorrhizal Boletales.</title>
        <authorList>
            <person name="Wu G."/>
            <person name="Miyauchi S."/>
            <person name="Morin E."/>
            <person name="Kuo A."/>
            <person name="Drula E."/>
            <person name="Varga T."/>
            <person name="Kohler A."/>
            <person name="Feng B."/>
            <person name="Cao Y."/>
            <person name="Lipzen A."/>
            <person name="Daum C."/>
            <person name="Hundley H."/>
            <person name="Pangilinan J."/>
            <person name="Johnson J."/>
            <person name="Barry K."/>
            <person name="LaButti K."/>
            <person name="Ng V."/>
            <person name="Ahrendt S."/>
            <person name="Min B."/>
            <person name="Choi I.G."/>
            <person name="Park H."/>
            <person name="Plett J.M."/>
            <person name="Magnuson J."/>
            <person name="Spatafora J.W."/>
            <person name="Nagy L.G."/>
            <person name="Henrissat B."/>
            <person name="Grigoriev I.V."/>
            <person name="Yang Z.L."/>
            <person name="Xu J."/>
            <person name="Martin F.M."/>
        </authorList>
    </citation>
    <scope>NUCLEOTIDE SEQUENCE</scope>
    <source>
        <strain evidence="1">ATCC 28755</strain>
    </source>
</reference>
<sequence length="516" mass="56249">MSRHLPPFPASQIIVNDGPFLTPTSPSDTPWNQASSYPLSEMNTFGWNYYGLPPSPPNSDGSNVTDSPTLAHSMLKSRMTPESISDSEQQLSMPTHQVFDFSDIPSPSSAASPLSGNPPQLSLSIDTGAQGMKRSSTPAPGAIKKHRTAGERITCKDFIPPDVSGLSKREARLVKNRAAAFLSRQRKREEYEAMEIRVKELEEENARLLSIAQNGNGDDELLLEVEKLRSRLFAADKREQELRAELARKSIRDVAIKAEHYERSLSPSYSQSMNSSIKSGANLGLMQVLLCALPSLLSTPLKSTQSSTLSIPLPDPPRVSANSGSAFDHNMIPSAGYDWSPDSEGGAVVDLDLNDLQKSSTPPSKARRLEIQSEELFSLGGLDISFDTSPANNGKIRVRIHPSRGETARPSTSLRSNHNDRAVQSSSLSMWAGTDCVEQSVPFSSRVFSTVPPPPPAHPYARTSPSSFDSLEPFLGIGTTHSKFELDASLMAPMFDHNSTIESFGHASTLPYEYLH</sequence>
<organism evidence="1 2">
    <name type="scientific">Hygrophoropsis aurantiaca</name>
    <dbReference type="NCBI Taxonomy" id="72124"/>
    <lineage>
        <taxon>Eukaryota</taxon>
        <taxon>Fungi</taxon>
        <taxon>Dikarya</taxon>
        <taxon>Basidiomycota</taxon>
        <taxon>Agaricomycotina</taxon>
        <taxon>Agaricomycetes</taxon>
        <taxon>Agaricomycetidae</taxon>
        <taxon>Boletales</taxon>
        <taxon>Coniophorineae</taxon>
        <taxon>Hygrophoropsidaceae</taxon>
        <taxon>Hygrophoropsis</taxon>
    </lineage>
</organism>
<name>A0ACB8A8A7_9AGAM</name>
<dbReference type="EMBL" id="MU267788">
    <property type="protein sequence ID" value="KAH7908942.1"/>
    <property type="molecule type" value="Genomic_DNA"/>
</dbReference>
<evidence type="ECO:0000313" key="2">
    <source>
        <dbReference type="Proteomes" id="UP000790377"/>
    </source>
</evidence>
<dbReference type="Proteomes" id="UP000790377">
    <property type="component" value="Unassembled WGS sequence"/>
</dbReference>
<comment type="caution">
    <text evidence="1">The sequence shown here is derived from an EMBL/GenBank/DDBJ whole genome shotgun (WGS) entry which is preliminary data.</text>
</comment>
<evidence type="ECO:0000313" key="1">
    <source>
        <dbReference type="EMBL" id="KAH7908942.1"/>
    </source>
</evidence>
<gene>
    <name evidence="1" type="ORF">BJ138DRAFT_1156432</name>
</gene>
<protein>
    <submittedName>
        <fullName evidence="1">Uncharacterized protein</fullName>
    </submittedName>
</protein>
<keyword evidence="2" id="KW-1185">Reference proteome</keyword>
<accession>A0ACB8A8A7</accession>
<proteinExistence type="predicted"/>